<organism evidence="1 2">
    <name type="scientific">Albugo candida</name>
    <dbReference type="NCBI Taxonomy" id="65357"/>
    <lineage>
        <taxon>Eukaryota</taxon>
        <taxon>Sar</taxon>
        <taxon>Stramenopiles</taxon>
        <taxon>Oomycota</taxon>
        <taxon>Peronosporomycetes</taxon>
        <taxon>Albuginales</taxon>
        <taxon>Albuginaceae</taxon>
        <taxon>Albugo</taxon>
    </lineage>
</organism>
<gene>
    <name evidence="1" type="ORF">BN9_084450</name>
</gene>
<dbReference type="Proteomes" id="UP000053237">
    <property type="component" value="Unassembled WGS sequence"/>
</dbReference>
<reference evidence="1 2" key="1">
    <citation type="submission" date="2012-05" db="EMBL/GenBank/DDBJ databases">
        <title>Recombination and specialization in a pathogen metapopulation.</title>
        <authorList>
            <person name="Gardiner A."/>
            <person name="Kemen E."/>
            <person name="Schultz-Larsen T."/>
            <person name="MacLean D."/>
            <person name="Van Oosterhout C."/>
            <person name="Jones J.D.G."/>
        </authorList>
    </citation>
    <scope>NUCLEOTIDE SEQUENCE [LARGE SCALE GENOMIC DNA]</scope>
    <source>
        <strain evidence="1 2">Ac Nc2</strain>
    </source>
</reference>
<dbReference type="InParanoid" id="A0A024GL15"/>
<proteinExistence type="predicted"/>
<accession>A0A024GL15</accession>
<dbReference type="AlphaFoldDB" id="A0A024GL15"/>
<keyword evidence="2" id="KW-1185">Reference proteome</keyword>
<evidence type="ECO:0000313" key="2">
    <source>
        <dbReference type="Proteomes" id="UP000053237"/>
    </source>
</evidence>
<sequence length="144" mass="16887">MRTSQRVWFPAMMIVGFPFDRLFVECQETFCFKLPLRGHGSVRYRELRIAEQRNSNYEILDHAPCIEHAVSHNFEFKFDSDLREFKIYSVKYTGREDHALAKQNVIRMCGMGEFEDGYCPGHEDHIDTAVDPALIEPSHYDQAH</sequence>
<name>A0A024GL15_9STRA</name>
<protein>
    <submittedName>
        <fullName evidence="1">Uncharacterized protein</fullName>
    </submittedName>
</protein>
<dbReference type="EMBL" id="CAIX01000170">
    <property type="protein sequence ID" value="CCI47438.1"/>
    <property type="molecule type" value="Genomic_DNA"/>
</dbReference>
<evidence type="ECO:0000313" key="1">
    <source>
        <dbReference type="EMBL" id="CCI47438.1"/>
    </source>
</evidence>
<comment type="caution">
    <text evidence="1">The sequence shown here is derived from an EMBL/GenBank/DDBJ whole genome shotgun (WGS) entry which is preliminary data.</text>
</comment>